<dbReference type="PATRIC" id="fig|1502723.3.peg.631"/>
<dbReference type="OrthoDB" id="2570531at2"/>
<proteinExistence type="predicted"/>
<protein>
    <recommendedName>
        <fullName evidence="3">Phosphotransferase family protein</fullName>
    </recommendedName>
</protein>
<organism evidence="1 2">
    <name type="scientific">Frankia torreyi</name>
    <dbReference type="NCBI Taxonomy" id="1856"/>
    <lineage>
        <taxon>Bacteria</taxon>
        <taxon>Bacillati</taxon>
        <taxon>Actinomycetota</taxon>
        <taxon>Actinomycetes</taxon>
        <taxon>Frankiales</taxon>
        <taxon>Frankiaceae</taxon>
        <taxon>Frankia</taxon>
    </lineage>
</organism>
<name>A0A0D8BK05_9ACTN</name>
<comment type="caution">
    <text evidence="1">The sequence shown here is derived from an EMBL/GenBank/DDBJ whole genome shotgun (WGS) entry which is preliminary data.</text>
</comment>
<reference evidence="2" key="1">
    <citation type="submission" date="2015-02" db="EMBL/GenBank/DDBJ databases">
        <title>Draft Genome of Frankia sp. CpI1-S.</title>
        <authorList>
            <person name="Oshone R.T."/>
            <person name="Ngom M."/>
            <person name="Ghodhbane-Gtari F."/>
            <person name="Gtari M."/>
            <person name="Morris K."/>
            <person name="Thomas K."/>
            <person name="Sen A."/>
            <person name="Tisa L.S."/>
        </authorList>
    </citation>
    <scope>NUCLEOTIDE SEQUENCE [LARGE SCALE GENOMIC DNA]</scope>
    <source>
        <strain evidence="2">CpI1-S</strain>
    </source>
</reference>
<dbReference type="AlphaFoldDB" id="A0A0D8BK05"/>
<gene>
    <name evidence="1" type="ORF">FF36_01902</name>
</gene>
<sequence>MIEWDDLPGEARAAIIEQTGPVTSTADVGGGDGCDVAAVVTTPAVRMFVKGVHGGGVRARRLRAEYTNGRLAPGIAPTPRFVVDIDDWLFVGFDHAAGRSADLRPGSADLPAVAAAVDAIAALPAGELRPLELRWSGADWWDEIRALPAGTLDGWNAAAAAPLAAAAPRLVAGDRLTHTDLHGGQFLLDGPLVRVVDWARPAAAACWVDAAFLVIRLVGAGHEPADAERWAARLDCWTVAPDTLTAFACYVAGLWTLRATQTGGSAAAWRARSARRYAATRQGR</sequence>
<accession>A0A0D8BK05</accession>
<evidence type="ECO:0008006" key="3">
    <source>
        <dbReference type="Google" id="ProtNLM"/>
    </source>
</evidence>
<evidence type="ECO:0000313" key="1">
    <source>
        <dbReference type="EMBL" id="KJE23717.1"/>
    </source>
</evidence>
<dbReference type="Proteomes" id="UP000032545">
    <property type="component" value="Unassembled WGS sequence"/>
</dbReference>
<dbReference type="SUPFAM" id="SSF56112">
    <property type="entry name" value="Protein kinase-like (PK-like)"/>
    <property type="match status" value="1"/>
</dbReference>
<evidence type="ECO:0000313" key="2">
    <source>
        <dbReference type="Proteomes" id="UP000032545"/>
    </source>
</evidence>
<keyword evidence="2" id="KW-1185">Reference proteome</keyword>
<dbReference type="EMBL" id="JYFN01000011">
    <property type="protein sequence ID" value="KJE23717.1"/>
    <property type="molecule type" value="Genomic_DNA"/>
</dbReference>
<dbReference type="RefSeq" id="WP_044884584.1">
    <property type="nucleotide sequence ID" value="NZ_JYFN01000011.1"/>
</dbReference>
<reference evidence="1 2" key="2">
    <citation type="journal article" date="2016" name="Genome Announc.">
        <title>Permanent Draft Genome Sequences for Two Variants of Frankia sp. Strain CpI1, the First Frankia Strain Isolated from Root Nodules of Comptonia peregrina.</title>
        <authorList>
            <person name="Oshone R."/>
            <person name="Hurst S.G.IV."/>
            <person name="Abebe-Akele F."/>
            <person name="Simpson S."/>
            <person name="Morris K."/>
            <person name="Thomas W.K."/>
            <person name="Tisa L.S."/>
        </authorList>
    </citation>
    <scope>NUCLEOTIDE SEQUENCE [LARGE SCALE GENOMIC DNA]</scope>
    <source>
        <strain evidence="2">CpI1-S</strain>
    </source>
</reference>
<dbReference type="InterPro" id="IPR011009">
    <property type="entry name" value="Kinase-like_dom_sf"/>
</dbReference>